<evidence type="ECO:0000313" key="1">
    <source>
        <dbReference type="EMBL" id="HGM07113.1"/>
    </source>
</evidence>
<comment type="caution">
    <text evidence="1">The sequence shown here is derived from an EMBL/GenBank/DDBJ whole genome shotgun (WGS) entry which is preliminary data.</text>
</comment>
<dbReference type="AlphaFoldDB" id="A0A7C4H5W2"/>
<sequence length="98" mass="12123">MSVTYSIKITSEEEKKKETDVEDFIHRYRNFMNLASLSTVDSVTMYEFKRQAREFLMDQNLDNYFKNIIRQMEMNAKTVEERKQFIIYEMNYKPLWYF</sequence>
<accession>A0A7C4H5W2</accession>
<gene>
    <name evidence="1" type="ORF">ENU31_01700</name>
</gene>
<protein>
    <submittedName>
        <fullName evidence="1">Uncharacterized protein</fullName>
    </submittedName>
</protein>
<dbReference type="EMBL" id="DTCA01000055">
    <property type="protein sequence ID" value="HGM07113.1"/>
    <property type="molecule type" value="Genomic_DNA"/>
</dbReference>
<name>A0A7C4H5W2_9CREN</name>
<proteinExistence type="predicted"/>
<reference evidence="1" key="1">
    <citation type="journal article" date="2020" name="mSystems">
        <title>Genome- and Community-Level Interaction Insights into Carbon Utilization and Element Cycling Functions of Hydrothermarchaeota in Hydrothermal Sediment.</title>
        <authorList>
            <person name="Zhou Z."/>
            <person name="Liu Y."/>
            <person name="Xu W."/>
            <person name="Pan J."/>
            <person name="Luo Z.H."/>
            <person name="Li M."/>
        </authorList>
    </citation>
    <scope>NUCLEOTIDE SEQUENCE [LARGE SCALE GENOMIC DNA]</scope>
    <source>
        <strain evidence="1">SpSt-658</strain>
    </source>
</reference>
<organism evidence="1">
    <name type="scientific">Ignisphaera aggregans</name>
    <dbReference type="NCBI Taxonomy" id="334771"/>
    <lineage>
        <taxon>Archaea</taxon>
        <taxon>Thermoproteota</taxon>
        <taxon>Thermoprotei</taxon>
        <taxon>Desulfurococcales</taxon>
        <taxon>Desulfurococcaceae</taxon>
        <taxon>Ignisphaera</taxon>
    </lineage>
</organism>